<dbReference type="FunCoup" id="F4HZI0">
    <property type="interactions" value="3"/>
</dbReference>
<reference evidence="7" key="2">
    <citation type="journal article" date="2017" name="Plant J.">
        <title>Araport11: a complete reannotation of the Arabidopsis thaliana reference genome.</title>
        <authorList>
            <person name="Cheng C.Y."/>
            <person name="Krishnakumar V."/>
            <person name="Chan A.P."/>
            <person name="Thibaud-Nissen F."/>
            <person name="Schobel S."/>
            <person name="Town C.D."/>
        </authorList>
    </citation>
    <scope>GENOME REANNOTATION</scope>
    <source>
        <strain evidence="7">cv. Columbia</strain>
    </source>
</reference>
<dbReference type="SMART" id="SM00504">
    <property type="entry name" value="Ubox"/>
    <property type="match status" value="1"/>
</dbReference>
<sequence>MRTLATPSPPCLSCSMFSHVRFCRNSRVVSTAAVVSPALSSSNAVNLEICVAATVLTPLTPLLGLYFGSQAHWQLNLFGEHIKGFVGIIFCPRRICPLLAMPKLHRDVCARNYLHFITRCGRSSCRWKLQDLGVNPGFKPCVRYIIHLRKQRTFFNTVLSHHWGCYTVEIEKPKYACMKSLRRMEDIVPRSSGFQLWWNVVELLLDQLWWRRHALKKLIDWESVEEDKGKDSIVAYILHLMKKKSGQIFIPPEEQISLQLMRDPVIVASGQTYERVCVEKWFCDGKLLPQYSEAAPTSFPDSQLLCYKSDCELVSAEWDHCIIFCPKYF</sequence>
<dbReference type="TAIR" id="AT1G15165"/>
<evidence type="ECO:0000313" key="5">
    <source>
        <dbReference type="Araport" id="AT1G15165"/>
    </source>
</evidence>
<dbReference type="InterPro" id="IPR003613">
    <property type="entry name" value="Ubox_domain"/>
</dbReference>
<evidence type="ECO:0000256" key="2">
    <source>
        <dbReference type="ARBA" id="ARBA00022679"/>
    </source>
</evidence>
<dbReference type="ExpressionAtlas" id="F4HZI0">
    <property type="expression patterns" value="baseline and differential"/>
</dbReference>
<keyword evidence="7" id="KW-1185">Reference proteome</keyword>
<dbReference type="UniPathway" id="UPA00143"/>
<keyword evidence="3" id="KW-0833">Ubl conjugation pathway</keyword>
<evidence type="ECO:0000259" key="4">
    <source>
        <dbReference type="SMART" id="SM00504"/>
    </source>
</evidence>
<dbReference type="HOGENOM" id="CLU_845548_0_0_1"/>
<organism evidence="6 7">
    <name type="scientific">Arabidopsis thaliana</name>
    <name type="common">Mouse-ear cress</name>
    <dbReference type="NCBI Taxonomy" id="3702"/>
    <lineage>
        <taxon>Eukaryota</taxon>
        <taxon>Viridiplantae</taxon>
        <taxon>Streptophyta</taxon>
        <taxon>Embryophyta</taxon>
        <taxon>Tracheophyta</taxon>
        <taxon>Spermatophyta</taxon>
        <taxon>Magnoliopsida</taxon>
        <taxon>eudicotyledons</taxon>
        <taxon>Gunneridae</taxon>
        <taxon>Pentapetalae</taxon>
        <taxon>rosids</taxon>
        <taxon>malvids</taxon>
        <taxon>Brassicales</taxon>
        <taxon>Brassicaceae</taxon>
        <taxon>Camelineae</taxon>
        <taxon>Arabidopsis</taxon>
    </lineage>
</organism>
<dbReference type="GeneID" id="838082"/>
<evidence type="ECO:0000256" key="1">
    <source>
        <dbReference type="ARBA" id="ARBA00004906"/>
    </source>
</evidence>
<accession>F4HZI0</accession>
<protein>
    <submittedName>
        <fullName evidence="6">RING/FYVE/PHD zinc finger superfamily protein</fullName>
    </submittedName>
</protein>
<comment type="pathway">
    <text evidence="1">Protein modification; protein ubiquitination.</text>
</comment>
<dbReference type="Araport" id="AT1G15165"/>
<dbReference type="GO" id="GO:0004842">
    <property type="term" value="F:ubiquitin-protein transferase activity"/>
    <property type="evidence" value="ECO:0007669"/>
    <property type="project" value="InterPro"/>
</dbReference>
<dbReference type="SUPFAM" id="SSF57850">
    <property type="entry name" value="RING/U-box"/>
    <property type="match status" value="1"/>
</dbReference>
<dbReference type="AlphaFoldDB" id="F4HZI0"/>
<feature type="domain" description="U-box" evidence="4">
    <location>
        <begin position="256"/>
        <end position="318"/>
    </location>
</feature>
<gene>
    <name evidence="5 6" type="ordered locus">At1g15165</name>
</gene>
<dbReference type="GO" id="GO:0016567">
    <property type="term" value="P:protein ubiquitination"/>
    <property type="evidence" value="ECO:0007669"/>
    <property type="project" value="UniProtKB-UniPathway"/>
</dbReference>
<dbReference type="PaxDb" id="3702-AT1G15165.1"/>
<evidence type="ECO:0000313" key="6">
    <source>
        <dbReference type="EMBL" id="AEE29276.1"/>
    </source>
</evidence>
<name>F4HZI0_ARATH</name>
<dbReference type="eggNOG" id="KOG0167">
    <property type="taxonomic scope" value="Eukaryota"/>
</dbReference>
<keyword evidence="2" id="KW-0808">Transferase</keyword>
<reference evidence="6 7" key="1">
    <citation type="journal article" date="2000" name="Nature">
        <title>Sequence and analysis of chromosome 1 of the plant Arabidopsis thaliana.</title>
        <authorList>
            <person name="Theologis A."/>
            <person name="Ecker J.R."/>
            <person name="Palm C.J."/>
            <person name="Federspiel N.A."/>
            <person name="Kaul S."/>
            <person name="White O."/>
            <person name="Alonso J."/>
            <person name="Altafi H."/>
            <person name="Araujo R."/>
            <person name="Bowman C.L."/>
            <person name="Brooks S.Y."/>
            <person name="Buehler E."/>
            <person name="Chan A."/>
            <person name="Chao Q."/>
            <person name="Chen H."/>
            <person name="Cheuk R.F."/>
            <person name="Chin C.W."/>
            <person name="Chung M.K."/>
            <person name="Conn L."/>
            <person name="Conway A.B."/>
            <person name="Conway A.R."/>
            <person name="Creasy T.H."/>
            <person name="Dewar K."/>
            <person name="Dunn P."/>
            <person name="Etgu P."/>
            <person name="Feldblyum T.V."/>
            <person name="Feng J."/>
            <person name="Fong B."/>
            <person name="Fujii C.Y."/>
            <person name="Gill J.E."/>
            <person name="Goldsmith A.D."/>
            <person name="Haas B."/>
            <person name="Hansen N.F."/>
            <person name="Hughes B."/>
            <person name="Huizar L."/>
            <person name="Hunter J.L."/>
            <person name="Jenkins J."/>
            <person name="Johnson-Hopson C."/>
            <person name="Khan S."/>
            <person name="Khaykin E."/>
            <person name="Kim C.J."/>
            <person name="Koo H.L."/>
            <person name="Kremenetskaia I."/>
            <person name="Kurtz D.B."/>
            <person name="Kwan A."/>
            <person name="Lam B."/>
            <person name="Langin-Hooper S."/>
            <person name="Lee A."/>
            <person name="Lee J.M."/>
            <person name="Lenz C.A."/>
            <person name="Li J.H."/>
            <person name="Li Y."/>
            <person name="Lin X."/>
            <person name="Liu S.X."/>
            <person name="Liu Z.A."/>
            <person name="Luros J.S."/>
            <person name="Maiti R."/>
            <person name="Marziali A."/>
            <person name="Militscher J."/>
            <person name="Miranda M."/>
            <person name="Nguyen M."/>
            <person name="Nierman W.C."/>
            <person name="Osborne B.I."/>
            <person name="Pai G."/>
            <person name="Peterson J."/>
            <person name="Pham P.K."/>
            <person name="Rizzo M."/>
            <person name="Rooney T."/>
            <person name="Rowley D."/>
            <person name="Sakano H."/>
            <person name="Salzberg S.L."/>
            <person name="Schwartz J.R."/>
            <person name="Shinn P."/>
            <person name="Southwick A.M."/>
            <person name="Sun H."/>
            <person name="Tallon L.J."/>
            <person name="Tambunga G."/>
            <person name="Toriumi M.J."/>
            <person name="Town C.D."/>
            <person name="Utterback T."/>
            <person name="Van Aken S."/>
            <person name="Vaysberg M."/>
            <person name="Vysotskaia V.S."/>
            <person name="Walker M."/>
            <person name="Wu D."/>
            <person name="Yu G."/>
            <person name="Fraser C.M."/>
            <person name="Venter J.C."/>
            <person name="Davis R.W."/>
        </authorList>
    </citation>
    <scope>NUCLEOTIDE SEQUENCE [LARGE SCALE GENOMIC DNA]</scope>
    <source>
        <strain evidence="7">cv. Columbia</strain>
    </source>
</reference>
<dbReference type="KEGG" id="ath:AT1G15165"/>
<dbReference type="Pfam" id="PF04564">
    <property type="entry name" value="U-box"/>
    <property type="match status" value="1"/>
</dbReference>
<dbReference type="RefSeq" id="NP_683308.2">
    <property type="nucleotide sequence ID" value="NM_148467.2"/>
</dbReference>
<dbReference type="Proteomes" id="UP000006548">
    <property type="component" value="Chromosome 1"/>
</dbReference>
<evidence type="ECO:0000256" key="3">
    <source>
        <dbReference type="ARBA" id="ARBA00022786"/>
    </source>
</evidence>
<dbReference type="EMBL" id="CP002684">
    <property type="protein sequence ID" value="AEE29276.1"/>
    <property type="molecule type" value="Genomic_DNA"/>
</dbReference>
<dbReference type="Gene3D" id="3.30.40.10">
    <property type="entry name" value="Zinc/RING finger domain, C3HC4 (zinc finger)"/>
    <property type="match status" value="1"/>
</dbReference>
<dbReference type="InParanoid" id="F4HZI0"/>
<dbReference type="InterPro" id="IPR013083">
    <property type="entry name" value="Znf_RING/FYVE/PHD"/>
</dbReference>
<proteinExistence type="predicted"/>
<evidence type="ECO:0000313" key="7">
    <source>
        <dbReference type="Proteomes" id="UP000006548"/>
    </source>
</evidence>